<evidence type="ECO:0000313" key="2">
    <source>
        <dbReference type="Proteomes" id="UP001371456"/>
    </source>
</evidence>
<proteinExistence type="predicted"/>
<accession>A0AAN8YI21</accession>
<protein>
    <submittedName>
        <fullName evidence="1">Uncharacterized protein</fullName>
    </submittedName>
</protein>
<name>A0AAN8YI21_SOLBU</name>
<gene>
    <name evidence="1" type="ORF">RDI58_013758</name>
</gene>
<sequence length="130" mass="14264">MRNGNKPLVVDRSGVHDLVVKARDLECQTKEHSGQLLGRAVSHTIDDGQQLNGTRGDMVFIGKSRHPLVINAIVELTLDTTSAKVVTGGVKHNSWGVETVECLIDNMSQQVDNSNKKFESDMMPELIQSP</sequence>
<evidence type="ECO:0000313" key="1">
    <source>
        <dbReference type="EMBL" id="KAK6789958.1"/>
    </source>
</evidence>
<reference evidence="1 2" key="1">
    <citation type="submission" date="2024-02" db="EMBL/GenBank/DDBJ databases">
        <title>de novo genome assembly of Solanum bulbocastanum strain 11H21.</title>
        <authorList>
            <person name="Hosaka A.J."/>
        </authorList>
    </citation>
    <scope>NUCLEOTIDE SEQUENCE [LARGE SCALE GENOMIC DNA]</scope>
    <source>
        <tissue evidence="1">Young leaves</tissue>
    </source>
</reference>
<comment type="caution">
    <text evidence="1">The sequence shown here is derived from an EMBL/GenBank/DDBJ whole genome shotgun (WGS) entry which is preliminary data.</text>
</comment>
<keyword evidence="2" id="KW-1185">Reference proteome</keyword>
<dbReference type="AlphaFoldDB" id="A0AAN8YI21"/>
<dbReference type="Proteomes" id="UP001371456">
    <property type="component" value="Unassembled WGS sequence"/>
</dbReference>
<dbReference type="EMBL" id="JBANQN010000005">
    <property type="protein sequence ID" value="KAK6789958.1"/>
    <property type="molecule type" value="Genomic_DNA"/>
</dbReference>
<organism evidence="1 2">
    <name type="scientific">Solanum bulbocastanum</name>
    <name type="common">Wild potato</name>
    <dbReference type="NCBI Taxonomy" id="147425"/>
    <lineage>
        <taxon>Eukaryota</taxon>
        <taxon>Viridiplantae</taxon>
        <taxon>Streptophyta</taxon>
        <taxon>Embryophyta</taxon>
        <taxon>Tracheophyta</taxon>
        <taxon>Spermatophyta</taxon>
        <taxon>Magnoliopsida</taxon>
        <taxon>eudicotyledons</taxon>
        <taxon>Gunneridae</taxon>
        <taxon>Pentapetalae</taxon>
        <taxon>asterids</taxon>
        <taxon>lamiids</taxon>
        <taxon>Solanales</taxon>
        <taxon>Solanaceae</taxon>
        <taxon>Solanoideae</taxon>
        <taxon>Solaneae</taxon>
        <taxon>Solanum</taxon>
    </lineage>
</organism>